<proteinExistence type="predicted"/>
<keyword evidence="3" id="KW-1185">Reference proteome</keyword>
<dbReference type="RefSeq" id="WP_253888477.1">
    <property type="nucleotide sequence ID" value="NZ_BAAAVB010000005.1"/>
</dbReference>
<evidence type="ECO:0000313" key="2">
    <source>
        <dbReference type="EMBL" id="MCP2271542.1"/>
    </source>
</evidence>
<organism evidence="2 3">
    <name type="scientific">Actinokineospora diospyrosa</name>
    <dbReference type="NCBI Taxonomy" id="103728"/>
    <lineage>
        <taxon>Bacteria</taxon>
        <taxon>Bacillati</taxon>
        <taxon>Actinomycetota</taxon>
        <taxon>Actinomycetes</taxon>
        <taxon>Pseudonocardiales</taxon>
        <taxon>Pseudonocardiaceae</taxon>
        <taxon>Actinokineospora</taxon>
    </lineage>
</organism>
<comment type="caution">
    <text evidence="2">The sequence shown here is derived from an EMBL/GenBank/DDBJ whole genome shotgun (WGS) entry which is preliminary data.</text>
</comment>
<feature type="region of interest" description="Disordered" evidence="1">
    <location>
        <begin position="1"/>
        <end position="23"/>
    </location>
</feature>
<protein>
    <submittedName>
        <fullName evidence="2">Uncharacterized protein</fullName>
    </submittedName>
</protein>
<feature type="compositionally biased region" description="Pro residues" evidence="1">
    <location>
        <begin position="55"/>
        <end position="64"/>
    </location>
</feature>
<dbReference type="Proteomes" id="UP001205185">
    <property type="component" value="Unassembled WGS sequence"/>
</dbReference>
<reference evidence="2 3" key="1">
    <citation type="submission" date="2022-06" db="EMBL/GenBank/DDBJ databases">
        <title>Genomic Encyclopedia of Archaeal and Bacterial Type Strains, Phase II (KMG-II): from individual species to whole genera.</title>
        <authorList>
            <person name="Goeker M."/>
        </authorList>
    </citation>
    <scope>NUCLEOTIDE SEQUENCE [LARGE SCALE GENOMIC DNA]</scope>
    <source>
        <strain evidence="2 3">DSM 44255</strain>
    </source>
</reference>
<dbReference type="Gene3D" id="3.40.50.300">
    <property type="entry name" value="P-loop containing nucleotide triphosphate hydrolases"/>
    <property type="match status" value="1"/>
</dbReference>
<feature type="compositionally biased region" description="Basic and acidic residues" evidence="1">
    <location>
        <begin position="1"/>
        <end position="15"/>
    </location>
</feature>
<name>A0ABT1IFX6_9PSEU</name>
<sequence>MAVEGQHREHSDDATKAAGQPPGVAVEVRNAVIATTVAHAVQAHTIGTVEFHTHPAPPVPPLPRQLPSAPRGFVGRLDLLAELDRRATPDREREAETVVISAIGGTGGIGKT</sequence>
<dbReference type="InterPro" id="IPR027417">
    <property type="entry name" value="P-loop_NTPase"/>
</dbReference>
<feature type="region of interest" description="Disordered" evidence="1">
    <location>
        <begin position="51"/>
        <end position="70"/>
    </location>
</feature>
<gene>
    <name evidence="2" type="ORF">LV75_004056</name>
</gene>
<evidence type="ECO:0000313" key="3">
    <source>
        <dbReference type="Proteomes" id="UP001205185"/>
    </source>
</evidence>
<evidence type="ECO:0000256" key="1">
    <source>
        <dbReference type="SAM" id="MobiDB-lite"/>
    </source>
</evidence>
<dbReference type="EMBL" id="JAMTCO010000009">
    <property type="protein sequence ID" value="MCP2271542.1"/>
    <property type="molecule type" value="Genomic_DNA"/>
</dbReference>
<accession>A0ABT1IFX6</accession>